<dbReference type="PANTHER" id="PTHR43058">
    <property type="entry name" value="SLR0655 PROTEIN"/>
    <property type="match status" value="1"/>
</dbReference>
<dbReference type="Proteomes" id="UP001182556">
    <property type="component" value="Unassembled WGS sequence"/>
</dbReference>
<dbReference type="EMBL" id="JAODAN010000003">
    <property type="protein sequence ID" value="KAK1925822.1"/>
    <property type="molecule type" value="Genomic_DNA"/>
</dbReference>
<keyword evidence="3" id="KW-1185">Reference proteome</keyword>
<evidence type="ECO:0000313" key="3">
    <source>
        <dbReference type="Proteomes" id="UP001182556"/>
    </source>
</evidence>
<dbReference type="InterPro" id="IPR007361">
    <property type="entry name" value="DUF427"/>
</dbReference>
<dbReference type="InterPro" id="IPR038694">
    <property type="entry name" value="DUF427_sf"/>
</dbReference>
<gene>
    <name evidence="2" type="ORF">DB88DRAFT_212927</name>
</gene>
<dbReference type="AlphaFoldDB" id="A0AAD9L7T1"/>
<reference evidence="2" key="1">
    <citation type="submission" date="2023-02" db="EMBL/GenBank/DDBJ databases">
        <title>Identification and recombinant expression of a fungal hydrolase from Papiliotrema laurentii that hydrolyzes apple cutin and clears colloidal polyester polyurethane.</title>
        <authorList>
            <consortium name="DOE Joint Genome Institute"/>
            <person name="Roman V.A."/>
            <person name="Bojanowski C."/>
            <person name="Crable B.R."/>
            <person name="Wagner D.N."/>
            <person name="Hung C.S."/>
            <person name="Nadeau L.J."/>
            <person name="Schratz L."/>
            <person name="Haridas S."/>
            <person name="Pangilinan J."/>
            <person name="Lipzen A."/>
            <person name="Na H."/>
            <person name="Yan M."/>
            <person name="Ng V."/>
            <person name="Grigoriev I.V."/>
            <person name="Spatafora J.W."/>
            <person name="Barlow D."/>
            <person name="Biffinger J."/>
            <person name="Kelley-Loughnane N."/>
            <person name="Varaljay V.A."/>
            <person name="Crookes-Goodson W.J."/>
        </authorList>
    </citation>
    <scope>NUCLEOTIDE SEQUENCE</scope>
    <source>
        <strain evidence="2">5307AH</strain>
    </source>
</reference>
<evidence type="ECO:0000259" key="1">
    <source>
        <dbReference type="Pfam" id="PF04248"/>
    </source>
</evidence>
<accession>A0AAD9L7T1</accession>
<organism evidence="2 3">
    <name type="scientific">Papiliotrema laurentii</name>
    <name type="common">Cryptococcus laurentii</name>
    <dbReference type="NCBI Taxonomy" id="5418"/>
    <lineage>
        <taxon>Eukaryota</taxon>
        <taxon>Fungi</taxon>
        <taxon>Dikarya</taxon>
        <taxon>Basidiomycota</taxon>
        <taxon>Agaricomycotina</taxon>
        <taxon>Tremellomycetes</taxon>
        <taxon>Tremellales</taxon>
        <taxon>Rhynchogastremaceae</taxon>
        <taxon>Papiliotrema</taxon>
    </lineage>
</organism>
<dbReference type="Pfam" id="PF04248">
    <property type="entry name" value="NTP_transf_9"/>
    <property type="match status" value="1"/>
</dbReference>
<dbReference type="PANTHER" id="PTHR43058:SF1">
    <property type="entry name" value="DUF427 DOMAIN-CONTAINING PROTEIN"/>
    <property type="match status" value="1"/>
</dbReference>
<feature type="domain" description="DUF427" evidence="1">
    <location>
        <begin position="60"/>
        <end position="144"/>
    </location>
</feature>
<comment type="caution">
    <text evidence="2">The sequence shown here is derived from an EMBL/GenBank/DDBJ whole genome shotgun (WGS) entry which is preliminary data.</text>
</comment>
<name>A0AAD9L7T1_PAPLA</name>
<protein>
    <recommendedName>
        <fullName evidence="1">DUF427 domain-containing protein</fullName>
    </recommendedName>
</protein>
<proteinExistence type="predicted"/>
<evidence type="ECO:0000313" key="2">
    <source>
        <dbReference type="EMBL" id="KAK1925822.1"/>
    </source>
</evidence>
<sequence length="193" mass="21533">MPCPLSIRPLFCSRSMSSSSNVPMAPRKAEEDVWKYPRPPLLQRTPNRLRVIWTASDGSETVIADTIRGYRVLETSHPPTYYLPPEAIQIPLSISSKRTFCEWKGAAAYHSINVHGTEVHNRIWSYPKPTSGFAPIKDYLSFYASAGRVKGGGDWACYVDDERVVAQDGDFYGGWVTTNIKGKMKGGPGTFGW</sequence>
<dbReference type="Gene3D" id="2.170.150.40">
    <property type="entry name" value="Domain of unknown function (DUF427)"/>
    <property type="match status" value="1"/>
</dbReference>